<dbReference type="Pfam" id="PF00270">
    <property type="entry name" value="DEAD"/>
    <property type="match status" value="1"/>
</dbReference>
<gene>
    <name evidence="5" type="ORF">HAX54_053194</name>
</gene>
<protein>
    <recommendedName>
        <fullName evidence="4">Helicase ATP-binding domain-containing protein</fullName>
    </recommendedName>
</protein>
<sequence length="243" mass="27680">MIADIHTQHEIYYGKLMERGLKLIDEIPAIEPLKNEAKQLRAEVMRLSTIKHDLSIQDIQSASDKIVAFCTEILQQLDYGSVYCQALFLAPTREPALQIEKVMLALGNHLGVKILVCADGTSVEEEKHVHLVVGTSWHVLDMLHSQKQYLCPDHIRMFVLDEAEEMHSGGLIDLAQQKIIVVNYDLSTQLENYLRRIGRSTGQFGSKKQAVSFITRDDERMLSEIKRFYNVVIDELPSNAIDF</sequence>
<evidence type="ECO:0000313" key="5">
    <source>
        <dbReference type="EMBL" id="MCD7464661.1"/>
    </source>
</evidence>
<dbReference type="EMBL" id="JACEIK010000984">
    <property type="protein sequence ID" value="MCD7464661.1"/>
    <property type="molecule type" value="Genomic_DNA"/>
</dbReference>
<name>A0ABS8T0M0_DATST</name>
<evidence type="ECO:0000259" key="4">
    <source>
        <dbReference type="PROSITE" id="PS51192"/>
    </source>
</evidence>
<evidence type="ECO:0000256" key="2">
    <source>
        <dbReference type="ARBA" id="ARBA00022806"/>
    </source>
</evidence>
<dbReference type="InterPro" id="IPR027417">
    <property type="entry name" value="P-loop_NTPase"/>
</dbReference>
<accession>A0ABS8T0M0</accession>
<dbReference type="PANTHER" id="PTHR47958">
    <property type="entry name" value="ATP-DEPENDENT RNA HELICASE DBP3"/>
    <property type="match status" value="1"/>
</dbReference>
<keyword evidence="3" id="KW-0694">RNA-binding</keyword>
<reference evidence="5 6" key="1">
    <citation type="journal article" date="2021" name="BMC Genomics">
        <title>Datura genome reveals duplications of psychoactive alkaloid biosynthetic genes and high mutation rate following tissue culture.</title>
        <authorList>
            <person name="Rajewski A."/>
            <person name="Carter-House D."/>
            <person name="Stajich J."/>
            <person name="Litt A."/>
        </authorList>
    </citation>
    <scope>NUCLEOTIDE SEQUENCE [LARGE SCALE GENOMIC DNA]</scope>
    <source>
        <strain evidence="5">AR-01</strain>
    </source>
</reference>
<dbReference type="InterPro" id="IPR014001">
    <property type="entry name" value="Helicase_ATP-bd"/>
</dbReference>
<proteinExistence type="predicted"/>
<comment type="caution">
    <text evidence="5">The sequence shown here is derived from an EMBL/GenBank/DDBJ whole genome shotgun (WGS) entry which is preliminary data.</text>
</comment>
<organism evidence="5 6">
    <name type="scientific">Datura stramonium</name>
    <name type="common">Jimsonweed</name>
    <name type="synonym">Common thornapple</name>
    <dbReference type="NCBI Taxonomy" id="4076"/>
    <lineage>
        <taxon>Eukaryota</taxon>
        <taxon>Viridiplantae</taxon>
        <taxon>Streptophyta</taxon>
        <taxon>Embryophyta</taxon>
        <taxon>Tracheophyta</taxon>
        <taxon>Spermatophyta</taxon>
        <taxon>Magnoliopsida</taxon>
        <taxon>eudicotyledons</taxon>
        <taxon>Gunneridae</taxon>
        <taxon>Pentapetalae</taxon>
        <taxon>asterids</taxon>
        <taxon>lamiids</taxon>
        <taxon>Solanales</taxon>
        <taxon>Solanaceae</taxon>
        <taxon>Solanoideae</taxon>
        <taxon>Datureae</taxon>
        <taxon>Datura</taxon>
    </lineage>
</organism>
<dbReference type="Gene3D" id="3.40.50.300">
    <property type="entry name" value="P-loop containing nucleotide triphosphate hydrolases"/>
    <property type="match status" value="1"/>
</dbReference>
<feature type="domain" description="Helicase ATP-binding" evidence="4">
    <location>
        <begin position="46"/>
        <end position="221"/>
    </location>
</feature>
<evidence type="ECO:0000313" key="6">
    <source>
        <dbReference type="Proteomes" id="UP000823775"/>
    </source>
</evidence>
<dbReference type="Proteomes" id="UP000823775">
    <property type="component" value="Unassembled WGS sequence"/>
</dbReference>
<keyword evidence="2" id="KW-0547">Nucleotide-binding</keyword>
<keyword evidence="2" id="KW-0067">ATP-binding</keyword>
<dbReference type="PROSITE" id="PS51192">
    <property type="entry name" value="HELICASE_ATP_BIND_1"/>
    <property type="match status" value="1"/>
</dbReference>
<keyword evidence="6" id="KW-1185">Reference proteome</keyword>
<keyword evidence="1" id="KW-0378">Hydrolase</keyword>
<evidence type="ECO:0000256" key="1">
    <source>
        <dbReference type="ARBA" id="ARBA00022801"/>
    </source>
</evidence>
<dbReference type="SUPFAM" id="SSF52540">
    <property type="entry name" value="P-loop containing nucleoside triphosphate hydrolases"/>
    <property type="match status" value="2"/>
</dbReference>
<dbReference type="InterPro" id="IPR011545">
    <property type="entry name" value="DEAD/DEAH_box_helicase_dom"/>
</dbReference>
<keyword evidence="2" id="KW-0347">Helicase</keyword>
<evidence type="ECO:0000256" key="3">
    <source>
        <dbReference type="ARBA" id="ARBA00022884"/>
    </source>
</evidence>